<evidence type="ECO:0000259" key="6">
    <source>
        <dbReference type="Pfam" id="PF08281"/>
    </source>
</evidence>
<keyword evidence="8" id="KW-1185">Reference proteome</keyword>
<comment type="caution">
    <text evidence="7">The sequence shown here is derived from an EMBL/GenBank/DDBJ whole genome shotgun (WGS) entry which is preliminary data.</text>
</comment>
<dbReference type="InterPro" id="IPR039425">
    <property type="entry name" value="RNA_pol_sigma-70-like"/>
</dbReference>
<dbReference type="InterPro" id="IPR007627">
    <property type="entry name" value="RNA_pol_sigma70_r2"/>
</dbReference>
<name>A0ABV8T4D1_9GAMM</name>
<dbReference type="InterPro" id="IPR013324">
    <property type="entry name" value="RNA_pol_sigma_r3/r4-like"/>
</dbReference>
<feature type="domain" description="RNA polymerase sigma-70 region 2" evidence="5">
    <location>
        <begin position="11"/>
        <end position="75"/>
    </location>
</feature>
<evidence type="ECO:0000313" key="8">
    <source>
        <dbReference type="Proteomes" id="UP001595904"/>
    </source>
</evidence>
<dbReference type="Proteomes" id="UP001595904">
    <property type="component" value="Unassembled WGS sequence"/>
</dbReference>
<evidence type="ECO:0000259" key="5">
    <source>
        <dbReference type="Pfam" id="PF04542"/>
    </source>
</evidence>
<dbReference type="RefSeq" id="WP_380604399.1">
    <property type="nucleotide sequence ID" value="NZ_JBHSDU010000015.1"/>
</dbReference>
<organism evidence="7 8">
    <name type="scientific">Steroidobacter flavus</name>
    <dbReference type="NCBI Taxonomy" id="1842136"/>
    <lineage>
        <taxon>Bacteria</taxon>
        <taxon>Pseudomonadati</taxon>
        <taxon>Pseudomonadota</taxon>
        <taxon>Gammaproteobacteria</taxon>
        <taxon>Steroidobacterales</taxon>
        <taxon>Steroidobacteraceae</taxon>
        <taxon>Steroidobacter</taxon>
    </lineage>
</organism>
<evidence type="ECO:0000256" key="4">
    <source>
        <dbReference type="ARBA" id="ARBA00023163"/>
    </source>
</evidence>
<evidence type="ECO:0000256" key="3">
    <source>
        <dbReference type="ARBA" id="ARBA00023082"/>
    </source>
</evidence>
<dbReference type="SUPFAM" id="SSF88659">
    <property type="entry name" value="Sigma3 and sigma4 domains of RNA polymerase sigma factors"/>
    <property type="match status" value="1"/>
</dbReference>
<dbReference type="InterPro" id="IPR014284">
    <property type="entry name" value="RNA_pol_sigma-70_dom"/>
</dbReference>
<reference evidence="8" key="1">
    <citation type="journal article" date="2019" name="Int. J. Syst. Evol. Microbiol.">
        <title>The Global Catalogue of Microorganisms (GCM) 10K type strain sequencing project: providing services to taxonomists for standard genome sequencing and annotation.</title>
        <authorList>
            <consortium name="The Broad Institute Genomics Platform"/>
            <consortium name="The Broad Institute Genome Sequencing Center for Infectious Disease"/>
            <person name="Wu L."/>
            <person name="Ma J."/>
        </authorList>
    </citation>
    <scope>NUCLEOTIDE SEQUENCE [LARGE SCALE GENOMIC DNA]</scope>
    <source>
        <strain evidence="8">CGMCC 1.10759</strain>
    </source>
</reference>
<dbReference type="Gene3D" id="1.10.1740.10">
    <property type="match status" value="1"/>
</dbReference>
<dbReference type="InterPro" id="IPR013249">
    <property type="entry name" value="RNA_pol_sigma70_r4_t2"/>
</dbReference>
<accession>A0ABV8T4D1</accession>
<keyword evidence="4" id="KW-0804">Transcription</keyword>
<evidence type="ECO:0000256" key="2">
    <source>
        <dbReference type="ARBA" id="ARBA00023015"/>
    </source>
</evidence>
<dbReference type="InterPro" id="IPR036388">
    <property type="entry name" value="WH-like_DNA-bd_sf"/>
</dbReference>
<keyword evidence="2" id="KW-0805">Transcription regulation</keyword>
<dbReference type="PANTHER" id="PTHR43133:SF63">
    <property type="entry name" value="RNA POLYMERASE SIGMA FACTOR FECI-RELATED"/>
    <property type="match status" value="1"/>
</dbReference>
<dbReference type="EMBL" id="JBHSDU010000015">
    <property type="protein sequence ID" value="MFC4313778.1"/>
    <property type="molecule type" value="Genomic_DNA"/>
</dbReference>
<feature type="domain" description="RNA polymerase sigma factor 70 region 4 type 2" evidence="6">
    <location>
        <begin position="108"/>
        <end position="159"/>
    </location>
</feature>
<dbReference type="Gene3D" id="1.10.10.10">
    <property type="entry name" value="Winged helix-like DNA-binding domain superfamily/Winged helix DNA-binding domain"/>
    <property type="match status" value="1"/>
</dbReference>
<evidence type="ECO:0000313" key="7">
    <source>
        <dbReference type="EMBL" id="MFC4313778.1"/>
    </source>
</evidence>
<dbReference type="NCBIfam" id="TIGR02937">
    <property type="entry name" value="sigma70-ECF"/>
    <property type="match status" value="1"/>
</dbReference>
<protein>
    <submittedName>
        <fullName evidence="7">RNA polymerase sigma factor</fullName>
    </submittedName>
</protein>
<gene>
    <name evidence="7" type="ORF">ACFPN2_32190</name>
</gene>
<dbReference type="InterPro" id="IPR013325">
    <property type="entry name" value="RNA_pol_sigma_r2"/>
</dbReference>
<proteinExistence type="inferred from homology"/>
<comment type="similarity">
    <text evidence="1">Belongs to the sigma-70 factor family. ECF subfamily.</text>
</comment>
<sequence length="170" mass="19305">MSDGRNASEAFRENESGLIRFIAARVGCRATAEDIGQEIYVRLERVSWAQVVNPRAFLFRIAANLITNHKEQARRHAELNEEAMALLWGRFDSATPERHALAEEELTRVWSAMEELPERTRQVLAWSRFEGLNNTEIAVRLGISSQAVDKHLRKALDHLLSASRGEKSLP</sequence>
<dbReference type="Pfam" id="PF04542">
    <property type="entry name" value="Sigma70_r2"/>
    <property type="match status" value="1"/>
</dbReference>
<dbReference type="SUPFAM" id="SSF88946">
    <property type="entry name" value="Sigma2 domain of RNA polymerase sigma factors"/>
    <property type="match status" value="1"/>
</dbReference>
<dbReference type="Pfam" id="PF08281">
    <property type="entry name" value="Sigma70_r4_2"/>
    <property type="match status" value="1"/>
</dbReference>
<keyword evidence="3" id="KW-0731">Sigma factor</keyword>
<evidence type="ECO:0000256" key="1">
    <source>
        <dbReference type="ARBA" id="ARBA00010641"/>
    </source>
</evidence>
<dbReference type="PANTHER" id="PTHR43133">
    <property type="entry name" value="RNA POLYMERASE ECF-TYPE SIGMA FACTO"/>
    <property type="match status" value="1"/>
</dbReference>